<accession>A0A6B2KTA1</accession>
<organism evidence="1 2">
    <name type="scientific">Crenobacter caeni</name>
    <dbReference type="NCBI Taxonomy" id="2705474"/>
    <lineage>
        <taxon>Bacteria</taxon>
        <taxon>Pseudomonadati</taxon>
        <taxon>Pseudomonadota</taxon>
        <taxon>Betaproteobacteria</taxon>
        <taxon>Neisseriales</taxon>
        <taxon>Neisseriaceae</taxon>
        <taxon>Crenobacter</taxon>
    </lineage>
</organism>
<gene>
    <name evidence="1" type="ORF">GZH52_11830</name>
</gene>
<dbReference type="AlphaFoldDB" id="A0A6B2KTA1"/>
<dbReference type="EMBL" id="JAAGAA010000010">
    <property type="protein sequence ID" value="NDV13472.1"/>
    <property type="molecule type" value="Genomic_DNA"/>
</dbReference>
<evidence type="ECO:0000313" key="1">
    <source>
        <dbReference type="EMBL" id="NDV13472.1"/>
    </source>
</evidence>
<keyword evidence="2" id="KW-1185">Reference proteome</keyword>
<protein>
    <submittedName>
        <fullName evidence="1">Uncharacterized protein</fullName>
    </submittedName>
</protein>
<sequence length="96" mass="10614">MKNPVSEKLEKSKNRSVFNAFYYPGLRSSRSVINSFDMYPTVLASMGGRVDGGRLGLGYAAVGLDAVNPDPEWLDGLRRNSLNDSPVYDALWFSAH</sequence>
<proteinExistence type="predicted"/>
<reference evidence="1 2" key="1">
    <citation type="submission" date="2020-02" db="EMBL/GenBank/DDBJ databases">
        <authorList>
            <person name="Yang Z."/>
        </authorList>
    </citation>
    <scope>NUCLEOTIDE SEQUENCE [LARGE SCALE GENOMIC DNA]</scope>
    <source>
        <strain evidence="1 2">HX-7-9</strain>
    </source>
</reference>
<dbReference type="Proteomes" id="UP000482578">
    <property type="component" value="Unassembled WGS sequence"/>
</dbReference>
<comment type="caution">
    <text evidence="1">The sequence shown here is derived from an EMBL/GenBank/DDBJ whole genome shotgun (WGS) entry which is preliminary data.</text>
</comment>
<evidence type="ECO:0000313" key="2">
    <source>
        <dbReference type="Proteomes" id="UP000482578"/>
    </source>
</evidence>
<name>A0A6B2KTA1_9NEIS</name>